<dbReference type="AlphaFoldDB" id="A0AAN7ZKB2"/>
<evidence type="ECO:0000259" key="2">
    <source>
        <dbReference type="Pfam" id="PF06974"/>
    </source>
</evidence>
<reference evidence="3 4" key="1">
    <citation type="journal article" date="2024" name="Insects">
        <title>An Improved Chromosome-Level Genome Assembly of the Firefly Pyrocoelia pectoralis.</title>
        <authorList>
            <person name="Fu X."/>
            <person name="Meyer-Rochow V.B."/>
            <person name="Ballantyne L."/>
            <person name="Zhu X."/>
        </authorList>
    </citation>
    <scope>NUCLEOTIDE SEQUENCE [LARGE SCALE GENOMIC DNA]</scope>
    <source>
        <strain evidence="3">XCY_ONT2</strain>
    </source>
</reference>
<accession>A0AAN7ZKB2</accession>
<dbReference type="EMBL" id="JAVRBK010000006">
    <property type="protein sequence ID" value="KAK5642458.1"/>
    <property type="molecule type" value="Genomic_DNA"/>
</dbReference>
<name>A0AAN7ZKB2_9COLE</name>
<dbReference type="GO" id="GO:0019432">
    <property type="term" value="P:triglyceride biosynthetic process"/>
    <property type="evidence" value="ECO:0007669"/>
    <property type="project" value="TreeGrafter"/>
</dbReference>
<evidence type="ECO:0000313" key="3">
    <source>
        <dbReference type="EMBL" id="KAK5642458.1"/>
    </source>
</evidence>
<dbReference type="InterPro" id="IPR045034">
    <property type="entry name" value="O-acyltransferase_WSD1-like"/>
</dbReference>
<feature type="transmembrane region" description="Helical" evidence="1">
    <location>
        <begin position="7"/>
        <end position="25"/>
    </location>
</feature>
<keyword evidence="4" id="KW-1185">Reference proteome</keyword>
<dbReference type="GO" id="GO:0008374">
    <property type="term" value="F:O-acyltransferase activity"/>
    <property type="evidence" value="ECO:0007669"/>
    <property type="project" value="InterPro"/>
</dbReference>
<sequence>MGILEYCGMYTATIFIGLVIVQNIQKVKESEIPTRSLATSLITVGLIVIIGLIPLAVVLLMIMALYRRTVHLFLKIRYGRSYVGLVTGSDAVHTVDNPSNSKTCLLVILEHDCASSSHTLFDVVKDHFINSIKYIEKLSSTYHNFMGYTYMVQTTMDASECIKEMVPVNPKVEEIDDEELIGMLTSAYNRDFPRNNTIFWDILISTHPIKWKKIDCKDKKYYPVIFRIHHCVADGVAVFKLFVGVLGSKVALLNEPRGEVNVKKWRRKNSSLTNFLNILGKFLERLLELFRVILFAPSSAFINLFVRGNDQNFLHRGNLSGESRLIFRVEQQHIYFQKIKAIKRRVLGTSFPEIVLTGLSASLSEYYYMKSTDRPKYITVGIPVVPGSAELQNLTPGSLRVPNLEFSNNYALILLNLPLCVETSAKTPLTSRLKLIKDQTNIVSNSVDYQVIYIFMRAVLSILPRPFIRLFLKMLNCTAAVSIMPGSCKLKFGRDTAICNECGFWIPHLRNIGVGISVLTYDERLFIGLSVDKNVPITVDEGRSIVDNAFRYIDLLEKEVNCDK</sequence>
<keyword evidence="1" id="KW-0472">Membrane</keyword>
<feature type="domain" description="O-acyltransferase WSD1 C-terminal" evidence="2">
    <location>
        <begin position="408"/>
        <end position="536"/>
    </location>
</feature>
<proteinExistence type="predicted"/>
<evidence type="ECO:0000313" key="4">
    <source>
        <dbReference type="Proteomes" id="UP001329430"/>
    </source>
</evidence>
<keyword evidence="1" id="KW-1133">Transmembrane helix</keyword>
<gene>
    <name evidence="3" type="ORF">RI129_008625</name>
</gene>
<dbReference type="Proteomes" id="UP001329430">
    <property type="component" value="Chromosome 6"/>
</dbReference>
<comment type="caution">
    <text evidence="3">The sequence shown here is derived from an EMBL/GenBank/DDBJ whole genome shotgun (WGS) entry which is preliminary data.</text>
</comment>
<evidence type="ECO:0000256" key="1">
    <source>
        <dbReference type="SAM" id="Phobius"/>
    </source>
</evidence>
<dbReference type="PANTHER" id="PTHR31650:SF1">
    <property type="entry name" value="WAX ESTER SYNTHASE_DIACYLGLYCEROL ACYLTRANSFERASE 4-RELATED"/>
    <property type="match status" value="1"/>
</dbReference>
<dbReference type="GO" id="GO:0005886">
    <property type="term" value="C:plasma membrane"/>
    <property type="evidence" value="ECO:0007669"/>
    <property type="project" value="TreeGrafter"/>
</dbReference>
<organism evidence="3 4">
    <name type="scientific">Pyrocoelia pectoralis</name>
    <dbReference type="NCBI Taxonomy" id="417401"/>
    <lineage>
        <taxon>Eukaryota</taxon>
        <taxon>Metazoa</taxon>
        <taxon>Ecdysozoa</taxon>
        <taxon>Arthropoda</taxon>
        <taxon>Hexapoda</taxon>
        <taxon>Insecta</taxon>
        <taxon>Pterygota</taxon>
        <taxon>Neoptera</taxon>
        <taxon>Endopterygota</taxon>
        <taxon>Coleoptera</taxon>
        <taxon>Polyphaga</taxon>
        <taxon>Elateriformia</taxon>
        <taxon>Elateroidea</taxon>
        <taxon>Lampyridae</taxon>
        <taxon>Lampyrinae</taxon>
        <taxon>Pyrocoelia</taxon>
    </lineage>
</organism>
<protein>
    <recommendedName>
        <fullName evidence="2">O-acyltransferase WSD1 C-terminal domain-containing protein</fullName>
    </recommendedName>
</protein>
<dbReference type="PANTHER" id="PTHR31650">
    <property type="entry name" value="O-ACYLTRANSFERASE (WSD1-LIKE) FAMILY PROTEIN"/>
    <property type="match status" value="1"/>
</dbReference>
<keyword evidence="1" id="KW-0812">Transmembrane</keyword>
<dbReference type="InterPro" id="IPR009721">
    <property type="entry name" value="O-acyltransferase_WSD1_C"/>
</dbReference>
<dbReference type="Pfam" id="PF06974">
    <property type="entry name" value="WS_DGAT_C"/>
    <property type="match status" value="1"/>
</dbReference>
<feature type="transmembrane region" description="Helical" evidence="1">
    <location>
        <begin position="37"/>
        <end position="66"/>
    </location>
</feature>